<feature type="region of interest" description="Disordered" evidence="1">
    <location>
        <begin position="58"/>
        <end position="279"/>
    </location>
</feature>
<feature type="compositionally biased region" description="Basic residues" evidence="1">
    <location>
        <begin position="135"/>
        <end position="155"/>
    </location>
</feature>
<gene>
    <name evidence="2" type="ORF">SASPL_141658</name>
</gene>
<feature type="region of interest" description="Disordered" evidence="1">
    <location>
        <begin position="505"/>
        <end position="561"/>
    </location>
</feature>
<dbReference type="AlphaFoldDB" id="A0A8X8WJI6"/>
<dbReference type="Proteomes" id="UP000298416">
    <property type="component" value="Unassembled WGS sequence"/>
</dbReference>
<comment type="caution">
    <text evidence="2">The sequence shown here is derived from an EMBL/GenBank/DDBJ whole genome shotgun (WGS) entry which is preliminary data.</text>
</comment>
<dbReference type="EMBL" id="PNBA02000016">
    <property type="protein sequence ID" value="KAG6395539.1"/>
    <property type="molecule type" value="Genomic_DNA"/>
</dbReference>
<evidence type="ECO:0000313" key="3">
    <source>
        <dbReference type="Proteomes" id="UP000298416"/>
    </source>
</evidence>
<reference evidence="2" key="1">
    <citation type="submission" date="2018-01" db="EMBL/GenBank/DDBJ databases">
        <authorList>
            <person name="Mao J.F."/>
        </authorList>
    </citation>
    <scope>NUCLEOTIDE SEQUENCE</scope>
    <source>
        <strain evidence="2">Huo1</strain>
        <tissue evidence="2">Leaf</tissue>
    </source>
</reference>
<dbReference type="PANTHER" id="PTHR36808:SF1">
    <property type="entry name" value="TRANSCRIPTIONAL REGULATOR ATRX-LIKE PROTEIN"/>
    <property type="match status" value="1"/>
</dbReference>
<sequence>MELEERKRREELRPCIFGAGGFYGGGQVMCLCMGSEEGEDNTCGSALPYTCSMKCLSDFQKKSSRRKESKKRSRSYDSVSDDDSLYLEHRSSALKTDHRRRLTKTSKRHRHDSPFSDSDLDSDSSYTDVSDYKTRRSRRSRVVLKDVKRKHRKRYISTTGDVDTTSGRKRKRSGKDHVSKPIKKSSTKNSRKVASSSSGSDSESCSLSQSRSSSSSGDDKLRRNKVASSKVKERLKHRQSCKGKQKHEDRSPSCTSIGRGGDPSFSVGGSDREHFPVDNSRRLRSVITFADQPHDEDESRWEMDPHKEEIVYDEYDYPSPRSIDSNEGGSKMEAGDQTIVSFSDRICLENVAGDKACELGKSGIDDGDHHQSEGCINKSEEKEIDTSVLVAALGGDDLESILRQKALENLRKFHRMPQTRPRSNMVGIDNESNVATLSNRTVDIGENVPIEHGISDYQEMNKRNGLLAMQREIVKLPDSEHVEEKPQMANPSITPPCNASALVECSKGDKNSHSPAAEAKAESGNDVSPGAGVTKASSSNAEPISGEHISGQTKGSSEFEQKTMTVMRGGKLVQVSYKVYIPKKAPALARRQLKR</sequence>
<protein>
    <submittedName>
        <fullName evidence="2">Uncharacterized protein</fullName>
    </submittedName>
</protein>
<feature type="compositionally biased region" description="Polar residues" evidence="1">
    <location>
        <begin position="156"/>
        <end position="165"/>
    </location>
</feature>
<proteinExistence type="predicted"/>
<feature type="compositionally biased region" description="Basic residues" evidence="1">
    <location>
        <begin position="167"/>
        <end position="191"/>
    </location>
</feature>
<feature type="compositionally biased region" description="Basic residues" evidence="1">
    <location>
        <begin position="62"/>
        <end position="73"/>
    </location>
</feature>
<feature type="compositionally biased region" description="Basic residues" evidence="1">
    <location>
        <begin position="233"/>
        <end position="245"/>
    </location>
</feature>
<feature type="compositionally biased region" description="Low complexity" evidence="1">
    <location>
        <begin position="192"/>
        <end position="216"/>
    </location>
</feature>
<feature type="compositionally biased region" description="Basic residues" evidence="1">
    <location>
        <begin position="97"/>
        <end position="111"/>
    </location>
</feature>
<evidence type="ECO:0000313" key="2">
    <source>
        <dbReference type="EMBL" id="KAG6395539.1"/>
    </source>
</evidence>
<dbReference type="PANTHER" id="PTHR36808">
    <property type="entry name" value="TRANSCRIPTIONAL REGULATOR ATRX-LIKE PROTEIN"/>
    <property type="match status" value="1"/>
</dbReference>
<feature type="compositionally biased region" description="Polar residues" evidence="1">
    <location>
        <begin position="550"/>
        <end position="561"/>
    </location>
</feature>
<organism evidence="2">
    <name type="scientific">Salvia splendens</name>
    <name type="common">Scarlet sage</name>
    <dbReference type="NCBI Taxonomy" id="180675"/>
    <lineage>
        <taxon>Eukaryota</taxon>
        <taxon>Viridiplantae</taxon>
        <taxon>Streptophyta</taxon>
        <taxon>Embryophyta</taxon>
        <taxon>Tracheophyta</taxon>
        <taxon>Spermatophyta</taxon>
        <taxon>Magnoliopsida</taxon>
        <taxon>eudicotyledons</taxon>
        <taxon>Gunneridae</taxon>
        <taxon>Pentapetalae</taxon>
        <taxon>asterids</taxon>
        <taxon>lamiids</taxon>
        <taxon>Lamiales</taxon>
        <taxon>Lamiaceae</taxon>
        <taxon>Nepetoideae</taxon>
        <taxon>Mentheae</taxon>
        <taxon>Salviinae</taxon>
        <taxon>Salvia</taxon>
        <taxon>Salvia subgen. Calosphace</taxon>
        <taxon>core Calosphace</taxon>
    </lineage>
</organism>
<keyword evidence="3" id="KW-1185">Reference proteome</keyword>
<reference evidence="2" key="2">
    <citation type="submission" date="2020-08" db="EMBL/GenBank/DDBJ databases">
        <title>Plant Genome Project.</title>
        <authorList>
            <person name="Zhang R.-G."/>
        </authorList>
    </citation>
    <scope>NUCLEOTIDE SEQUENCE</scope>
    <source>
        <strain evidence="2">Huo1</strain>
        <tissue evidence="2">Leaf</tissue>
    </source>
</reference>
<feature type="compositionally biased region" description="Basic and acidic residues" evidence="1">
    <location>
        <begin position="270"/>
        <end position="279"/>
    </location>
</feature>
<evidence type="ECO:0000256" key="1">
    <source>
        <dbReference type="SAM" id="MobiDB-lite"/>
    </source>
</evidence>
<name>A0A8X8WJI6_SALSN</name>
<accession>A0A8X8WJI6</accession>